<dbReference type="EC" id="2.7.11.25" evidence="3"/>
<keyword evidence="9" id="KW-0418">Kinase</keyword>
<sequence length="1102" mass="122866">MAVMGITCQGAPDPAVKQKKELTATKGLNETVSEKQSSVCKVEDSKKVIFHSQWKILSDVITKGTAKEETEGGCASISIIAQAECENSQEFSPTLSERSFIAHSKRYSRSDSLDQIPNNVAHATEGKMAPTCWRGRHRGKTKKKRHKKRSKLKIQTVAAGRRGPRTPEQESCTPIPVQEDESHQNTLYRHNFWVSELNKDLVYDPLPFEKPEKVLSTGKLHSPRTQYKTELHKLISPIQCLNHVWKRHYQRDSVPQPETLHPFPYNIIPPHFPHLDSALHAMKHNALETYFHGGLNYQDSEHRLSGLNLEYSFPKCVNQSMKTSLDKISVEEYLVDALKGSVSLGEPQNLASLAKTWKGGGLDPKEQFHEADENEGVLLNEKLKPVDYEYREEVHWTKCHGSLGIGSFGEVYKIEDKQTGFQCAAKKVQVEHFRAEELTTCAAITSPKVVPLYGAVKEGPWVTIFMKLMEGGSLGQLIKQSGCLPEDRALSYLGQALEGLEYLHAQNILHGDVKGRMVLKAKCQVLHFGHNNPMQRCRLGEEWLESCLAEKDPGVLVDSQLNMSQQCAQVAKKANGILACVSNSVASRSRAVIVPLYSVLVRPHLECCVQCWAPHSKRDIEGLERVQRRATELGKGLEHKADGERLRDLGLFSLEKRRLRGDLIALYNCLKGGSENVLLSDDGSRALLCDFGHSAHLHPDGLGKCLVTGNYVPGTETHMAPEVVMGKRCDSKVDVWSSCCMMLHMLNGCHPWTQYYNHPLCLKIAKEPPPLREIPPSCNPLTAEIIKMGLEKEPVQRASASELKTKTSVALEEVGGVTSPWKGEYREPRHLSLNKENNPQTSLSPTVSPVSETGSDPKLAVKVSCVSPVLPPPSLEQTEEVEGTPWNVCKELSETWDPPPLSSTPLPLKSCSHVERATTISEQELQQLEIELFLNSLSQPYSLEEQEQMLSCLSIDSPFVSDASEKNSMKASHSLRDTMSSGIHSWNSQTDGQSFSWNNLLNRSRHTDTPSYFNGVKIQIQLLSGENLHIRDFHRTKVGDVATGISSQIPVPAFSLVTKEGQPVHYDMEVPDSGIELQCTLAPDCSVSWTWRVKHGQLENRP</sequence>
<comment type="similarity">
    <text evidence="2">Belongs to the protein kinase superfamily. STE Ser/Thr protein kinase family. MAP kinase kinase kinase subfamily.</text>
</comment>
<dbReference type="FunFam" id="3.30.200.20:FF:000326">
    <property type="entry name" value="Mitogen-activated protein kinase kinase kinase 14"/>
    <property type="match status" value="1"/>
</dbReference>
<dbReference type="AlphaFoldDB" id="A0AAN7MP74"/>
<evidence type="ECO:0000256" key="14">
    <source>
        <dbReference type="ARBA" id="ARBA00069017"/>
    </source>
</evidence>
<dbReference type="PANTHER" id="PTHR48016:SF9">
    <property type="entry name" value="MITOGEN-ACTIVATED PROTEIN KINASE KINASE KINASE 14"/>
    <property type="match status" value="1"/>
</dbReference>
<evidence type="ECO:0000259" key="19">
    <source>
        <dbReference type="PROSITE" id="PS50011"/>
    </source>
</evidence>
<feature type="region of interest" description="Disordered" evidence="18">
    <location>
        <begin position="832"/>
        <end position="855"/>
    </location>
</feature>
<evidence type="ECO:0000256" key="9">
    <source>
        <dbReference type="ARBA" id="ARBA00022777"/>
    </source>
</evidence>
<evidence type="ECO:0000256" key="4">
    <source>
        <dbReference type="ARBA" id="ARBA00022490"/>
    </source>
</evidence>
<keyword evidence="21" id="KW-1185">Reference proteome</keyword>
<feature type="domain" description="Protein kinase" evidence="19">
    <location>
        <begin position="397"/>
        <end position="811"/>
    </location>
</feature>
<comment type="caution">
    <text evidence="20">The sequence shown here is derived from an EMBL/GenBank/DDBJ whole genome shotgun (WGS) entry which is preliminary data.</text>
</comment>
<evidence type="ECO:0000256" key="7">
    <source>
        <dbReference type="ARBA" id="ARBA00022679"/>
    </source>
</evidence>
<dbReference type="InterPro" id="IPR017441">
    <property type="entry name" value="Protein_kinase_ATP_BS"/>
</dbReference>
<keyword evidence="5" id="KW-0723">Serine/threonine-protein kinase</keyword>
<evidence type="ECO:0000256" key="10">
    <source>
        <dbReference type="ARBA" id="ARBA00022840"/>
    </source>
</evidence>
<dbReference type="Gene3D" id="1.10.510.10">
    <property type="entry name" value="Transferase(Phosphotransferase) domain 1"/>
    <property type="match status" value="1"/>
</dbReference>
<evidence type="ECO:0000256" key="8">
    <source>
        <dbReference type="ARBA" id="ARBA00022741"/>
    </source>
</evidence>
<dbReference type="PROSITE" id="PS00107">
    <property type="entry name" value="PROTEIN_KINASE_ATP"/>
    <property type="match status" value="1"/>
</dbReference>
<evidence type="ECO:0000256" key="18">
    <source>
        <dbReference type="SAM" id="MobiDB-lite"/>
    </source>
</evidence>
<accession>A0AAN7MP74</accession>
<gene>
    <name evidence="20" type="ORF">QYF61_002628</name>
</gene>
<keyword evidence="8 17" id="KW-0547">Nucleotide-binding</keyword>
<organism evidence="20 21">
    <name type="scientific">Mycteria americana</name>
    <name type="common">Wood stork</name>
    <dbReference type="NCBI Taxonomy" id="33587"/>
    <lineage>
        <taxon>Eukaryota</taxon>
        <taxon>Metazoa</taxon>
        <taxon>Chordata</taxon>
        <taxon>Craniata</taxon>
        <taxon>Vertebrata</taxon>
        <taxon>Euteleostomi</taxon>
        <taxon>Archelosauria</taxon>
        <taxon>Archosauria</taxon>
        <taxon>Dinosauria</taxon>
        <taxon>Saurischia</taxon>
        <taxon>Theropoda</taxon>
        <taxon>Coelurosauria</taxon>
        <taxon>Aves</taxon>
        <taxon>Neognathae</taxon>
        <taxon>Neoaves</taxon>
        <taxon>Aequornithes</taxon>
        <taxon>Ciconiiformes</taxon>
        <taxon>Ciconiidae</taxon>
        <taxon>Mycteria</taxon>
    </lineage>
</organism>
<dbReference type="GO" id="GO:0005737">
    <property type="term" value="C:cytoplasm"/>
    <property type="evidence" value="ECO:0007669"/>
    <property type="project" value="UniProtKB-SubCell"/>
</dbReference>
<dbReference type="Pfam" id="PF00069">
    <property type="entry name" value="Pkinase"/>
    <property type="match status" value="2"/>
</dbReference>
<feature type="compositionally biased region" description="Polar residues" evidence="18">
    <location>
        <begin position="834"/>
        <end position="854"/>
    </location>
</feature>
<keyword evidence="7" id="KW-0808">Transferase</keyword>
<keyword evidence="6" id="KW-0597">Phosphoprotein</keyword>
<dbReference type="SUPFAM" id="SSF56112">
    <property type="entry name" value="Protein kinase-like (PK-like)"/>
    <property type="match status" value="1"/>
</dbReference>
<evidence type="ECO:0000256" key="2">
    <source>
        <dbReference type="ARBA" id="ARBA00006529"/>
    </source>
</evidence>
<keyword evidence="4" id="KW-0963">Cytoplasm</keyword>
<evidence type="ECO:0000256" key="12">
    <source>
        <dbReference type="ARBA" id="ARBA00047559"/>
    </source>
</evidence>
<comment type="catalytic activity">
    <reaction evidence="12">
        <text>L-threonyl-[protein] + ATP = O-phospho-L-threonyl-[protein] + ADP + H(+)</text>
        <dbReference type="Rhea" id="RHEA:46608"/>
        <dbReference type="Rhea" id="RHEA-COMP:11060"/>
        <dbReference type="Rhea" id="RHEA-COMP:11605"/>
        <dbReference type="ChEBI" id="CHEBI:15378"/>
        <dbReference type="ChEBI" id="CHEBI:30013"/>
        <dbReference type="ChEBI" id="CHEBI:30616"/>
        <dbReference type="ChEBI" id="CHEBI:61977"/>
        <dbReference type="ChEBI" id="CHEBI:456216"/>
        <dbReference type="EC" id="2.7.11.25"/>
    </reaction>
</comment>
<dbReference type="FunFam" id="1.10.510.10:FF:000383">
    <property type="entry name" value="Mitogen-activated protein kinase kinase kinase 14"/>
    <property type="match status" value="1"/>
</dbReference>
<dbReference type="EMBL" id="JAUNZN010000024">
    <property type="protein sequence ID" value="KAK4808391.1"/>
    <property type="molecule type" value="Genomic_DNA"/>
</dbReference>
<reference evidence="20 21" key="1">
    <citation type="journal article" date="2023" name="J. Hered.">
        <title>Chromosome-level genome of the wood stork (Mycteria americana) provides insight into avian chromosome evolution.</title>
        <authorList>
            <person name="Flamio R. Jr."/>
            <person name="Ramstad K.M."/>
        </authorList>
    </citation>
    <scope>NUCLEOTIDE SEQUENCE [LARGE SCALE GENOMIC DNA]</scope>
    <source>
        <strain evidence="20">JAX WOST 10</strain>
    </source>
</reference>
<evidence type="ECO:0000256" key="3">
    <source>
        <dbReference type="ARBA" id="ARBA00012406"/>
    </source>
</evidence>
<keyword evidence="10 17" id="KW-0067">ATP-binding</keyword>
<evidence type="ECO:0000256" key="15">
    <source>
        <dbReference type="ARBA" id="ARBA00076928"/>
    </source>
</evidence>
<comment type="subcellular location">
    <subcellularLocation>
        <location evidence="1">Cytoplasm</location>
    </subcellularLocation>
</comment>
<dbReference type="GO" id="GO:0007249">
    <property type="term" value="P:canonical NF-kappaB signal transduction"/>
    <property type="evidence" value="ECO:0007669"/>
    <property type="project" value="TreeGrafter"/>
</dbReference>
<name>A0AAN7MP74_MYCAM</name>
<dbReference type="PANTHER" id="PTHR48016">
    <property type="entry name" value="MAP KINASE KINASE KINASE SSK2-RELATED-RELATED"/>
    <property type="match status" value="1"/>
</dbReference>
<dbReference type="PROSITE" id="PS50011">
    <property type="entry name" value="PROTEIN_KINASE_DOM"/>
    <property type="match status" value="1"/>
</dbReference>
<proteinExistence type="inferred from homology"/>
<dbReference type="InterPro" id="IPR050538">
    <property type="entry name" value="MAP_kinase_kinase_kinase"/>
</dbReference>
<comment type="catalytic activity">
    <reaction evidence="13">
        <text>L-seryl-[protein] + ATP = O-phospho-L-seryl-[protein] + ADP + H(+)</text>
        <dbReference type="Rhea" id="RHEA:17989"/>
        <dbReference type="Rhea" id="RHEA-COMP:9863"/>
        <dbReference type="Rhea" id="RHEA-COMP:11604"/>
        <dbReference type="ChEBI" id="CHEBI:15378"/>
        <dbReference type="ChEBI" id="CHEBI:29999"/>
        <dbReference type="ChEBI" id="CHEBI:30616"/>
        <dbReference type="ChEBI" id="CHEBI:83421"/>
        <dbReference type="ChEBI" id="CHEBI:456216"/>
        <dbReference type="EC" id="2.7.11.25"/>
    </reaction>
</comment>
<dbReference type="InterPro" id="IPR000719">
    <property type="entry name" value="Prot_kinase_dom"/>
</dbReference>
<evidence type="ECO:0000313" key="21">
    <source>
        <dbReference type="Proteomes" id="UP001333110"/>
    </source>
</evidence>
<protein>
    <recommendedName>
        <fullName evidence="14">Mitogen-activated protein kinase kinase kinase 14</fullName>
        <ecNumber evidence="3">2.7.11.25</ecNumber>
    </recommendedName>
    <alternativeName>
        <fullName evidence="15">NF-kappa-beta-inducing kinase</fullName>
    </alternativeName>
    <alternativeName>
        <fullName evidence="16">Serine/threonine-protein kinase NIK</fullName>
    </alternativeName>
</protein>
<evidence type="ECO:0000256" key="13">
    <source>
        <dbReference type="ARBA" id="ARBA00048329"/>
    </source>
</evidence>
<feature type="region of interest" description="Disordered" evidence="18">
    <location>
        <begin position="131"/>
        <end position="183"/>
    </location>
</feature>
<dbReference type="GO" id="GO:0004709">
    <property type="term" value="F:MAP kinase kinase kinase activity"/>
    <property type="evidence" value="ECO:0007669"/>
    <property type="project" value="UniProtKB-EC"/>
</dbReference>
<evidence type="ECO:0000256" key="1">
    <source>
        <dbReference type="ARBA" id="ARBA00004496"/>
    </source>
</evidence>
<evidence type="ECO:0000256" key="6">
    <source>
        <dbReference type="ARBA" id="ARBA00022553"/>
    </source>
</evidence>
<evidence type="ECO:0000256" key="17">
    <source>
        <dbReference type="PROSITE-ProRule" id="PRU10141"/>
    </source>
</evidence>
<dbReference type="InterPro" id="IPR011009">
    <property type="entry name" value="Kinase-like_dom_sf"/>
</dbReference>
<keyword evidence="11" id="KW-0832">Ubl conjugation</keyword>
<evidence type="ECO:0000256" key="16">
    <source>
        <dbReference type="ARBA" id="ARBA00081622"/>
    </source>
</evidence>
<evidence type="ECO:0000256" key="5">
    <source>
        <dbReference type="ARBA" id="ARBA00022527"/>
    </source>
</evidence>
<feature type="binding site" evidence="17">
    <location>
        <position position="427"/>
    </location>
    <ligand>
        <name>ATP</name>
        <dbReference type="ChEBI" id="CHEBI:30616"/>
    </ligand>
</feature>
<dbReference type="Gene3D" id="3.30.200.20">
    <property type="entry name" value="Phosphorylase Kinase, domain 1"/>
    <property type="match status" value="1"/>
</dbReference>
<feature type="compositionally biased region" description="Basic residues" evidence="18">
    <location>
        <begin position="134"/>
        <end position="152"/>
    </location>
</feature>
<evidence type="ECO:0000313" key="20">
    <source>
        <dbReference type="EMBL" id="KAK4808391.1"/>
    </source>
</evidence>
<dbReference type="GO" id="GO:0005524">
    <property type="term" value="F:ATP binding"/>
    <property type="evidence" value="ECO:0007669"/>
    <property type="project" value="UniProtKB-UniRule"/>
</dbReference>
<evidence type="ECO:0000256" key="11">
    <source>
        <dbReference type="ARBA" id="ARBA00022843"/>
    </source>
</evidence>
<dbReference type="GO" id="GO:0038061">
    <property type="term" value="P:non-canonical NF-kappaB signal transduction"/>
    <property type="evidence" value="ECO:0007669"/>
    <property type="project" value="UniProtKB-ARBA"/>
</dbReference>
<dbReference type="Proteomes" id="UP001333110">
    <property type="component" value="Unassembled WGS sequence"/>
</dbReference>